<keyword evidence="5" id="KW-0624">Polysaccharide degradation</keyword>
<dbReference type="GO" id="GO:0008810">
    <property type="term" value="F:cellulase activity"/>
    <property type="evidence" value="ECO:0007669"/>
    <property type="project" value="UniProtKB-UniRule"/>
</dbReference>
<keyword evidence="5" id="KW-0136">Cellulose degradation</keyword>
<evidence type="ECO:0000256" key="6">
    <source>
        <dbReference type="SAM" id="SignalP"/>
    </source>
</evidence>
<dbReference type="Gene3D" id="2.70.50.70">
    <property type="match status" value="1"/>
</dbReference>
<comment type="subcellular location">
    <subcellularLocation>
        <location evidence="2 5">Secreted</location>
    </subcellularLocation>
</comment>
<comment type="function">
    <text evidence="5">Lytic polysaccharide monooxygenase (LMPO) that depolymerizes crystalline and amorphous polysaccharides via the oxidation of scissile alpha- or beta-(1-4)-glycosidic bonds, yielding C1 and/or C4 oxidation products. Catalysis by LPMOs requires the reduction of the active-site copper from Cu(II) to Cu(I) by a reducing agent and H(2)O(2) or O(2) as a cosubstrate.</text>
</comment>
<gene>
    <name evidence="8" type="ORF">EX30DRAFT_337370</name>
</gene>
<dbReference type="OrthoDB" id="5985073at2759"/>
<feature type="signal peptide" evidence="6">
    <location>
        <begin position="1"/>
        <end position="18"/>
    </location>
</feature>
<dbReference type="Pfam" id="PF03443">
    <property type="entry name" value="AA9"/>
    <property type="match status" value="1"/>
</dbReference>
<organism evidence="8 9">
    <name type="scientific">Ascodesmis nigricans</name>
    <dbReference type="NCBI Taxonomy" id="341454"/>
    <lineage>
        <taxon>Eukaryota</taxon>
        <taxon>Fungi</taxon>
        <taxon>Dikarya</taxon>
        <taxon>Ascomycota</taxon>
        <taxon>Pezizomycotina</taxon>
        <taxon>Pezizomycetes</taxon>
        <taxon>Pezizales</taxon>
        <taxon>Ascodesmidaceae</taxon>
        <taxon>Ascodesmis</taxon>
    </lineage>
</organism>
<dbReference type="InParanoid" id="A0A4S2N6H1"/>
<evidence type="ECO:0000256" key="2">
    <source>
        <dbReference type="ARBA" id="ARBA00004613"/>
    </source>
</evidence>
<comment type="catalytic activity">
    <reaction evidence="5">
        <text>[(1-&gt;4)-beta-D-glucosyl]n+m + reduced acceptor + O2 = 4-dehydro-beta-D-glucosyl-[(1-&gt;4)-beta-D-glucosyl]n-1 + [(1-&gt;4)-beta-D-glucosyl]m + acceptor + H2O.</text>
        <dbReference type="EC" id="1.14.99.56"/>
    </reaction>
</comment>
<dbReference type="STRING" id="341454.A0A4S2N6H1"/>
<protein>
    <recommendedName>
        <fullName evidence="5">AA9 family lytic polysaccharide monooxygenase</fullName>
        <ecNumber evidence="5">1.14.99.56</ecNumber>
    </recommendedName>
    <alternativeName>
        <fullName evidence="5">Endo-beta-1,4-glucanase</fullName>
    </alternativeName>
    <alternativeName>
        <fullName evidence="5">Glycosyl hydrolase 61 family protein</fullName>
    </alternativeName>
</protein>
<keyword evidence="5" id="KW-0119">Carbohydrate metabolism</keyword>
<evidence type="ECO:0000259" key="7">
    <source>
        <dbReference type="Pfam" id="PF03443"/>
    </source>
</evidence>
<dbReference type="Proteomes" id="UP000298138">
    <property type="component" value="Unassembled WGS sequence"/>
</dbReference>
<evidence type="ECO:0000256" key="5">
    <source>
        <dbReference type="RuleBase" id="RU368122"/>
    </source>
</evidence>
<evidence type="ECO:0000313" key="9">
    <source>
        <dbReference type="Proteomes" id="UP000298138"/>
    </source>
</evidence>
<dbReference type="EC" id="1.14.99.56" evidence="5"/>
<dbReference type="GO" id="GO:0005576">
    <property type="term" value="C:extracellular region"/>
    <property type="evidence" value="ECO:0007669"/>
    <property type="project" value="UniProtKB-SubCell"/>
</dbReference>
<dbReference type="PANTHER" id="PTHR33353:SF32">
    <property type="entry name" value="ENDO-BETA-1,4-GLUCANASE D"/>
    <property type="match status" value="1"/>
</dbReference>
<accession>A0A4S2N6H1</accession>
<dbReference type="GO" id="GO:0030245">
    <property type="term" value="P:cellulose catabolic process"/>
    <property type="evidence" value="ECO:0007669"/>
    <property type="project" value="UniProtKB-UniRule"/>
</dbReference>
<feature type="domain" description="Auxiliary Activity family 9 catalytic" evidence="7">
    <location>
        <begin position="19"/>
        <end position="224"/>
    </location>
</feature>
<dbReference type="GO" id="GO:0030248">
    <property type="term" value="F:cellulose binding"/>
    <property type="evidence" value="ECO:0007669"/>
    <property type="project" value="UniProtKB-UniRule"/>
</dbReference>
<reference evidence="8 9" key="1">
    <citation type="submission" date="2019-04" db="EMBL/GenBank/DDBJ databases">
        <title>Comparative genomics and transcriptomics to analyze fruiting body development in filamentous ascomycetes.</title>
        <authorList>
            <consortium name="DOE Joint Genome Institute"/>
            <person name="Lutkenhaus R."/>
            <person name="Traeger S."/>
            <person name="Breuer J."/>
            <person name="Kuo A."/>
            <person name="Lipzen A."/>
            <person name="Pangilinan J."/>
            <person name="Dilworth D."/>
            <person name="Sandor L."/>
            <person name="Poggeler S."/>
            <person name="Barry K."/>
            <person name="Grigoriev I.V."/>
            <person name="Nowrousian M."/>
        </authorList>
    </citation>
    <scope>NUCLEOTIDE SEQUENCE [LARGE SCALE GENOMIC DNA]</scope>
    <source>
        <strain evidence="8 9">CBS 389.68</strain>
    </source>
</reference>
<dbReference type="CDD" id="cd21175">
    <property type="entry name" value="LPMO_AA9"/>
    <property type="match status" value="1"/>
</dbReference>
<comment type="cofactor">
    <cofactor evidence="1">
        <name>Cu(2+)</name>
        <dbReference type="ChEBI" id="CHEBI:29036"/>
    </cofactor>
</comment>
<keyword evidence="6" id="KW-0732">Signal</keyword>
<proteinExistence type="predicted"/>
<dbReference type="PANTHER" id="PTHR33353">
    <property type="entry name" value="PUTATIVE (AFU_ORTHOLOGUE AFUA_1G12560)-RELATED"/>
    <property type="match status" value="1"/>
</dbReference>
<keyword evidence="3 5" id="KW-0964">Secreted</keyword>
<sequence>MKLTNTLLALMAAAASTAHHMVSNFYVDGANQGPGVCLRNPPSTDPVFLNSNAIVCNVNGDRAVSMTCPVNAGARITVQWRTWPDGSRDKPLDGSHQGPCAVYMKRMEHGQGSLAGGGWFKIWHDGVYNGKFCSDRIRENGNKMDFTIPRDLAEGYYALRFESIALHQAQNEGGAQFYIGCAQIYLRSIGGNQVPRETVSIPGYTTARHPGILYNYWTRFAAPNYQIPGPSPYISTNNFGTRNPTNTPVRNPDCSTGFRNANWCAPALPSFNSESSCYAGHSKCWAQANDCRRAAGATGSQGCQEYERYCMQVKKVCDACGAARNCNGSFPKGLTKRNSLERRHHRDFS</sequence>
<evidence type="ECO:0000313" key="8">
    <source>
        <dbReference type="EMBL" id="TGZ84919.1"/>
    </source>
</evidence>
<name>A0A4S2N6H1_9PEZI</name>
<keyword evidence="9" id="KW-1185">Reference proteome</keyword>
<feature type="chain" id="PRO_5020690720" description="AA9 family lytic polysaccharide monooxygenase" evidence="6">
    <location>
        <begin position="19"/>
        <end position="349"/>
    </location>
</feature>
<dbReference type="AlphaFoldDB" id="A0A4S2N6H1"/>
<evidence type="ECO:0000256" key="1">
    <source>
        <dbReference type="ARBA" id="ARBA00001973"/>
    </source>
</evidence>
<evidence type="ECO:0000256" key="4">
    <source>
        <dbReference type="ARBA" id="ARBA00023157"/>
    </source>
</evidence>
<dbReference type="InterPro" id="IPR005103">
    <property type="entry name" value="AA9_LPMO"/>
</dbReference>
<dbReference type="InterPro" id="IPR049892">
    <property type="entry name" value="AA9"/>
</dbReference>
<comment type="domain">
    <text evidence="5">Has a modular structure: an endo-beta-1,4-glucanase catalytic module at the N-terminus, a linker rich in serines and threonines, and a C-terminal carbohydrate-binding module (CBM).</text>
</comment>
<keyword evidence="4 5" id="KW-1015">Disulfide bond</keyword>
<dbReference type="EMBL" id="ML220112">
    <property type="protein sequence ID" value="TGZ84919.1"/>
    <property type="molecule type" value="Genomic_DNA"/>
</dbReference>
<evidence type="ECO:0000256" key="3">
    <source>
        <dbReference type="ARBA" id="ARBA00022525"/>
    </source>
</evidence>